<name>A0AC34FNC6_9BILA</name>
<evidence type="ECO:0000313" key="1">
    <source>
        <dbReference type="Proteomes" id="UP000887579"/>
    </source>
</evidence>
<accession>A0AC34FNC6</accession>
<sequence length="93" mass="10398">MSSNDIANTDENALSDNDENVVTLDDEEPSKQKSSKINQTSPGKNSLNMVKKMQNVKTAAKWCLVKLVTTGMKFHMKNHDKKLYSGAVLENRI</sequence>
<reference evidence="2" key="1">
    <citation type="submission" date="2022-11" db="UniProtKB">
        <authorList>
            <consortium name="WormBaseParasite"/>
        </authorList>
    </citation>
    <scope>IDENTIFICATION</scope>
</reference>
<protein>
    <submittedName>
        <fullName evidence="2">Uncharacterized protein</fullName>
    </submittedName>
</protein>
<proteinExistence type="predicted"/>
<evidence type="ECO:0000313" key="2">
    <source>
        <dbReference type="WBParaSite" id="ES5_v2.g18768.t1"/>
    </source>
</evidence>
<dbReference type="WBParaSite" id="ES5_v2.g18768.t1">
    <property type="protein sequence ID" value="ES5_v2.g18768.t1"/>
    <property type="gene ID" value="ES5_v2.g18768"/>
</dbReference>
<organism evidence="1 2">
    <name type="scientific">Panagrolaimus sp. ES5</name>
    <dbReference type="NCBI Taxonomy" id="591445"/>
    <lineage>
        <taxon>Eukaryota</taxon>
        <taxon>Metazoa</taxon>
        <taxon>Ecdysozoa</taxon>
        <taxon>Nematoda</taxon>
        <taxon>Chromadorea</taxon>
        <taxon>Rhabditida</taxon>
        <taxon>Tylenchina</taxon>
        <taxon>Panagrolaimomorpha</taxon>
        <taxon>Panagrolaimoidea</taxon>
        <taxon>Panagrolaimidae</taxon>
        <taxon>Panagrolaimus</taxon>
    </lineage>
</organism>
<dbReference type="Proteomes" id="UP000887579">
    <property type="component" value="Unplaced"/>
</dbReference>